<dbReference type="EMBL" id="VSRR010018237">
    <property type="protein sequence ID" value="MPC61130.1"/>
    <property type="molecule type" value="Genomic_DNA"/>
</dbReference>
<dbReference type="AlphaFoldDB" id="A0A5B7GLU5"/>
<proteinExistence type="predicted"/>
<evidence type="ECO:0000313" key="1">
    <source>
        <dbReference type="EMBL" id="MPC61130.1"/>
    </source>
</evidence>
<accession>A0A5B7GLU5</accession>
<comment type="caution">
    <text evidence="1">The sequence shown here is derived from an EMBL/GenBank/DDBJ whole genome shotgun (WGS) entry which is preliminary data.</text>
</comment>
<dbReference type="Proteomes" id="UP000324222">
    <property type="component" value="Unassembled WGS sequence"/>
</dbReference>
<name>A0A5B7GLU5_PORTR</name>
<protein>
    <submittedName>
        <fullName evidence="1">Uncharacterized protein</fullName>
    </submittedName>
</protein>
<reference evidence="1 2" key="1">
    <citation type="submission" date="2019-05" db="EMBL/GenBank/DDBJ databases">
        <title>Another draft genome of Portunus trituberculatus and its Hox gene families provides insights of decapod evolution.</title>
        <authorList>
            <person name="Jeong J.-H."/>
            <person name="Song I."/>
            <person name="Kim S."/>
            <person name="Choi T."/>
            <person name="Kim D."/>
            <person name="Ryu S."/>
            <person name="Kim W."/>
        </authorList>
    </citation>
    <scope>NUCLEOTIDE SEQUENCE [LARGE SCALE GENOMIC DNA]</scope>
    <source>
        <tissue evidence="1">Muscle</tissue>
    </source>
</reference>
<organism evidence="1 2">
    <name type="scientific">Portunus trituberculatus</name>
    <name type="common">Swimming crab</name>
    <name type="synonym">Neptunus trituberculatus</name>
    <dbReference type="NCBI Taxonomy" id="210409"/>
    <lineage>
        <taxon>Eukaryota</taxon>
        <taxon>Metazoa</taxon>
        <taxon>Ecdysozoa</taxon>
        <taxon>Arthropoda</taxon>
        <taxon>Crustacea</taxon>
        <taxon>Multicrustacea</taxon>
        <taxon>Malacostraca</taxon>
        <taxon>Eumalacostraca</taxon>
        <taxon>Eucarida</taxon>
        <taxon>Decapoda</taxon>
        <taxon>Pleocyemata</taxon>
        <taxon>Brachyura</taxon>
        <taxon>Eubrachyura</taxon>
        <taxon>Portunoidea</taxon>
        <taxon>Portunidae</taxon>
        <taxon>Portuninae</taxon>
        <taxon>Portunus</taxon>
    </lineage>
</organism>
<keyword evidence="2" id="KW-1185">Reference proteome</keyword>
<gene>
    <name evidence="1" type="ORF">E2C01_055194</name>
</gene>
<sequence length="136" mass="14124">MEVGICHTAPMPGSQTPFQDVEAGVCHMAPMPGGQLIIPSRGLGVSETIPRTLGMELGTIMSDGLLSSQSVSVGASHKAPMLGNQTYVPCVGVSVCPLAPMPDAHHLPRSGVNLMDPGKSVPNSFPLFQEDSVETC</sequence>
<evidence type="ECO:0000313" key="2">
    <source>
        <dbReference type="Proteomes" id="UP000324222"/>
    </source>
</evidence>